<dbReference type="GO" id="GO:0009086">
    <property type="term" value="P:methionine biosynthetic process"/>
    <property type="evidence" value="ECO:0007669"/>
    <property type="project" value="InterPro"/>
</dbReference>
<dbReference type="PROSITE" id="PS50970">
    <property type="entry name" value="HCY"/>
    <property type="match status" value="1"/>
</dbReference>
<reference evidence="6" key="1">
    <citation type="submission" date="2019-03" db="EMBL/GenBank/DDBJ databases">
        <title>Long read genome sequence of the mycoparasitic Pythium oligandrum ATCC 38472 isolated from sugarbeet rhizosphere.</title>
        <authorList>
            <person name="Gaulin E."/>
        </authorList>
    </citation>
    <scope>NUCLEOTIDE SEQUENCE</scope>
    <source>
        <strain evidence="6">ATCC 38472_TT</strain>
    </source>
</reference>
<dbReference type="EMBL" id="SPLM01000073">
    <property type="protein sequence ID" value="TMW62521.1"/>
    <property type="molecule type" value="Genomic_DNA"/>
</dbReference>
<dbReference type="GO" id="GO:0032259">
    <property type="term" value="P:methylation"/>
    <property type="evidence" value="ECO:0007669"/>
    <property type="project" value="UniProtKB-KW"/>
</dbReference>
<organism evidence="6 7">
    <name type="scientific">Pythium oligandrum</name>
    <name type="common">Mycoparasitic fungus</name>
    <dbReference type="NCBI Taxonomy" id="41045"/>
    <lineage>
        <taxon>Eukaryota</taxon>
        <taxon>Sar</taxon>
        <taxon>Stramenopiles</taxon>
        <taxon>Oomycota</taxon>
        <taxon>Peronosporomycetes</taxon>
        <taxon>Pythiales</taxon>
        <taxon>Pythiaceae</taxon>
        <taxon>Pythium</taxon>
    </lineage>
</organism>
<gene>
    <name evidence="6" type="ORF">Poli38472_005139</name>
</gene>
<feature type="binding site" evidence="3 4">
    <location>
        <position position="213"/>
    </location>
    <ligand>
        <name>Zn(2+)</name>
        <dbReference type="ChEBI" id="CHEBI:29105"/>
    </ligand>
</feature>
<feature type="binding site" evidence="3 4">
    <location>
        <position position="295"/>
    </location>
    <ligand>
        <name>Zn(2+)</name>
        <dbReference type="ChEBI" id="CHEBI:29105"/>
    </ligand>
</feature>
<dbReference type="Gene3D" id="3.20.20.330">
    <property type="entry name" value="Homocysteine-binding-like domain"/>
    <property type="match status" value="1"/>
</dbReference>
<dbReference type="PANTHER" id="PTHR11103:SF18">
    <property type="entry name" value="SLR1189 PROTEIN"/>
    <property type="match status" value="1"/>
</dbReference>
<dbReference type="PIRSF" id="PIRSF037505">
    <property type="entry name" value="Betaine_HMT"/>
    <property type="match status" value="1"/>
</dbReference>
<keyword evidence="3 4" id="KW-0479">Metal-binding</keyword>
<name>A0A8K1FHA9_PYTOL</name>
<dbReference type="InterPro" id="IPR017226">
    <property type="entry name" value="BHMT-like"/>
</dbReference>
<comment type="cofactor">
    <cofactor evidence="3">
        <name>Zn(2+)</name>
        <dbReference type="ChEBI" id="CHEBI:29105"/>
    </cofactor>
    <text evidence="3">Binds 1 zinc ion per subunit.</text>
</comment>
<evidence type="ECO:0000313" key="7">
    <source>
        <dbReference type="Proteomes" id="UP000794436"/>
    </source>
</evidence>
<comment type="caution">
    <text evidence="6">The sequence shown here is derived from an EMBL/GenBank/DDBJ whole genome shotgun (WGS) entry which is preliminary data.</text>
</comment>
<evidence type="ECO:0000256" key="3">
    <source>
        <dbReference type="PIRSR" id="PIRSR037505-2"/>
    </source>
</evidence>
<evidence type="ECO:0000256" key="1">
    <source>
        <dbReference type="ARBA" id="ARBA00022603"/>
    </source>
</evidence>
<dbReference type="AlphaFoldDB" id="A0A8K1FHA9"/>
<proteinExistence type="predicted"/>
<feature type="domain" description="Hcy-binding" evidence="5">
    <location>
        <begin position="1"/>
        <end position="310"/>
    </location>
</feature>
<keyword evidence="3 4" id="KW-0862">Zinc</keyword>
<keyword evidence="7" id="KW-1185">Reference proteome</keyword>
<dbReference type="InterPro" id="IPR036589">
    <property type="entry name" value="HCY_dom_sf"/>
</dbReference>
<accession>A0A8K1FHA9</accession>
<dbReference type="GO" id="GO:0008270">
    <property type="term" value="F:zinc ion binding"/>
    <property type="evidence" value="ECO:0007669"/>
    <property type="project" value="InterPro"/>
</dbReference>
<protein>
    <recommendedName>
        <fullName evidence="5">Hcy-binding domain-containing protein</fullName>
    </recommendedName>
</protein>
<dbReference type="GO" id="GO:0008168">
    <property type="term" value="F:methyltransferase activity"/>
    <property type="evidence" value="ECO:0007669"/>
    <property type="project" value="UniProtKB-UniRule"/>
</dbReference>
<keyword evidence="1 4" id="KW-0489">Methyltransferase</keyword>
<dbReference type="OrthoDB" id="261426at2759"/>
<feature type="binding site" evidence="3 4">
    <location>
        <position position="296"/>
    </location>
    <ligand>
        <name>Zn(2+)</name>
        <dbReference type="ChEBI" id="CHEBI:29105"/>
    </ligand>
</feature>
<evidence type="ECO:0000313" key="6">
    <source>
        <dbReference type="EMBL" id="TMW62521.1"/>
    </source>
</evidence>
<evidence type="ECO:0000256" key="4">
    <source>
        <dbReference type="PROSITE-ProRule" id="PRU00333"/>
    </source>
</evidence>
<dbReference type="PANTHER" id="PTHR11103">
    <property type="entry name" value="SLR1189 PROTEIN"/>
    <property type="match status" value="1"/>
</dbReference>
<keyword evidence="2 4" id="KW-0808">Transferase</keyword>
<dbReference type="SUPFAM" id="SSF82282">
    <property type="entry name" value="Homocysteine S-methyltransferase"/>
    <property type="match status" value="1"/>
</dbReference>
<sequence>MTTPGIRRRIELLDGGTGEELFRRGMPDDRKIWSAGALVHPEHHELLVDVHGSFLRAGSDFITCNNYGVTPGVSFSEEEIVKYCDVAGRLAQRARASKPSSRICGSLPPLLESYRPDRLVEFDDGLHLYSVIGSALRPYVDLFLGETLSTVEEAKMAILGVQDLQKPVMISFTLNTKGQLRSGMSADDAIRELIHFTTFYASTTRMHGVLFNCSQPEAISQALRCVQANEDLATSLQERDIRLGAYANRLTVIPEDWALAESSEPQAMRTDLEVEQYLRFVMEWIDLGAEIIGGCCGIGPEYIESIHNTLQAQGHRE</sequence>
<evidence type="ECO:0000259" key="5">
    <source>
        <dbReference type="PROSITE" id="PS50970"/>
    </source>
</evidence>
<dbReference type="Proteomes" id="UP000794436">
    <property type="component" value="Unassembled WGS sequence"/>
</dbReference>
<evidence type="ECO:0000256" key="2">
    <source>
        <dbReference type="ARBA" id="ARBA00022679"/>
    </source>
</evidence>
<dbReference type="Pfam" id="PF02574">
    <property type="entry name" value="S-methyl_trans"/>
    <property type="match status" value="1"/>
</dbReference>
<dbReference type="InterPro" id="IPR003726">
    <property type="entry name" value="HCY_dom"/>
</dbReference>